<dbReference type="Proteomes" id="UP000251314">
    <property type="component" value="Unassembled WGS sequence"/>
</dbReference>
<feature type="domain" description="RxLR effector PexRD54 WY" evidence="8">
    <location>
        <begin position="4"/>
        <end position="44"/>
    </location>
</feature>
<evidence type="ECO:0000313" key="11">
    <source>
        <dbReference type="Proteomes" id="UP000251314"/>
    </source>
</evidence>
<protein>
    <submittedName>
        <fullName evidence="10">Uncharacterized protein</fullName>
    </submittedName>
</protein>
<keyword evidence="6" id="KW-0843">Virulence</keyword>
<dbReference type="Proteomes" id="UP000760860">
    <property type="component" value="Unassembled WGS sequence"/>
</dbReference>
<reference evidence="10 11" key="1">
    <citation type="submission" date="2018-01" db="EMBL/GenBank/DDBJ databases">
        <title>Draft genome of the strawberry crown rot pathogen Phytophthora cactorum.</title>
        <authorList>
            <person name="Armitage A.D."/>
            <person name="Lysoe E."/>
            <person name="Nellist C.F."/>
            <person name="Harrison R.J."/>
            <person name="Brurberg M.B."/>
        </authorList>
    </citation>
    <scope>NUCLEOTIDE SEQUENCE [LARGE SCALE GENOMIC DNA]</scope>
    <source>
        <strain evidence="10 11">10300</strain>
    </source>
</reference>
<evidence type="ECO:0000259" key="7">
    <source>
        <dbReference type="Pfam" id="PF18634"/>
    </source>
</evidence>
<dbReference type="Pfam" id="PF22748">
    <property type="entry name" value="PexRD54_WY"/>
    <property type="match status" value="1"/>
</dbReference>
<dbReference type="EMBL" id="MJFZ01000739">
    <property type="protein sequence ID" value="RAW25537.1"/>
    <property type="molecule type" value="Genomic_DNA"/>
</dbReference>
<keyword evidence="11" id="KW-1185">Reference proteome</keyword>
<organism evidence="10 11">
    <name type="scientific">Phytophthora cactorum</name>
    <dbReference type="NCBI Taxonomy" id="29920"/>
    <lineage>
        <taxon>Eukaryota</taxon>
        <taxon>Sar</taxon>
        <taxon>Stramenopiles</taxon>
        <taxon>Oomycota</taxon>
        <taxon>Peronosporomycetes</taxon>
        <taxon>Peronosporales</taxon>
        <taxon>Peronosporaceae</taxon>
        <taxon>Phytophthora</taxon>
    </lineage>
</organism>
<sequence length="148" mass="17382">MKLSNKLWIHWGKNPNDVFQYLKISKAGAKLDESKKFIQWFRFVKDYRDKKGAHWFVDYEIYHSLLKVAPEAKIATILQSLKDIKDLKNLAEIVQNYQFKLWVGRKETPDSIASLFGIQNRGPMGAERDPRYEILKEFTEVFKAGTRA</sequence>
<dbReference type="AlphaFoldDB" id="A0A329RLH4"/>
<proteinExistence type="inferred from homology"/>
<dbReference type="InterPro" id="IPR054463">
    <property type="entry name" value="PexRD54_WY"/>
</dbReference>
<dbReference type="Pfam" id="PF18634">
    <property type="entry name" value="RXLR_WY"/>
    <property type="match status" value="1"/>
</dbReference>
<comment type="similarity">
    <text evidence="3">Belongs to the RxLR effector family.</text>
</comment>
<dbReference type="GO" id="GO:0043657">
    <property type="term" value="C:host cell"/>
    <property type="evidence" value="ECO:0007669"/>
    <property type="project" value="UniProtKB-SubCell"/>
</dbReference>
<evidence type="ECO:0000313" key="9">
    <source>
        <dbReference type="EMBL" id="KAG3218881.1"/>
    </source>
</evidence>
<comment type="subcellular location">
    <subcellularLocation>
        <location evidence="1">Host cell</location>
    </subcellularLocation>
    <subcellularLocation>
        <location evidence="2">Secreted</location>
    </subcellularLocation>
</comment>
<evidence type="ECO:0000256" key="2">
    <source>
        <dbReference type="ARBA" id="ARBA00004613"/>
    </source>
</evidence>
<dbReference type="EMBL" id="RCMV01000337">
    <property type="protein sequence ID" value="KAG3218881.1"/>
    <property type="molecule type" value="Genomic_DNA"/>
</dbReference>
<keyword evidence="5" id="KW-0732">Signal</keyword>
<evidence type="ECO:0000256" key="5">
    <source>
        <dbReference type="ARBA" id="ARBA00022729"/>
    </source>
</evidence>
<evidence type="ECO:0000259" key="8">
    <source>
        <dbReference type="Pfam" id="PF22748"/>
    </source>
</evidence>
<reference evidence="9" key="2">
    <citation type="submission" date="2018-05" db="EMBL/GenBank/DDBJ databases">
        <title>Effector identification in a new, highly contiguous assembly of the strawberry crown rot pathogen Phytophthora cactorum.</title>
        <authorList>
            <person name="Armitage A.D."/>
            <person name="Nellist C.F."/>
            <person name="Bates H."/>
            <person name="Vickerstaff R.J."/>
            <person name="Harrison R.J."/>
        </authorList>
    </citation>
    <scope>NUCLEOTIDE SEQUENCE</scope>
    <source>
        <strain evidence="9">P421</strain>
    </source>
</reference>
<dbReference type="VEuPathDB" id="FungiDB:PC110_g18047"/>
<evidence type="ECO:0000256" key="4">
    <source>
        <dbReference type="ARBA" id="ARBA00022525"/>
    </source>
</evidence>
<accession>A0A329RLH4</accession>
<comment type="caution">
    <text evidence="10">The sequence shown here is derived from an EMBL/GenBank/DDBJ whole genome shotgun (WGS) entry which is preliminary data.</text>
</comment>
<name>A0A329RLH4_9STRA</name>
<evidence type="ECO:0000256" key="3">
    <source>
        <dbReference type="ARBA" id="ARBA00010400"/>
    </source>
</evidence>
<dbReference type="OrthoDB" id="124843at2759"/>
<dbReference type="InterPro" id="IPR040786">
    <property type="entry name" value="RXLR_WY"/>
</dbReference>
<evidence type="ECO:0000313" key="10">
    <source>
        <dbReference type="EMBL" id="RAW25537.1"/>
    </source>
</evidence>
<evidence type="ECO:0000256" key="6">
    <source>
        <dbReference type="ARBA" id="ARBA00023026"/>
    </source>
</evidence>
<dbReference type="GO" id="GO:0005576">
    <property type="term" value="C:extracellular region"/>
    <property type="evidence" value="ECO:0007669"/>
    <property type="project" value="UniProtKB-SubCell"/>
</dbReference>
<feature type="domain" description="RXLR phytopathogen effector protein WY-domain" evidence="7">
    <location>
        <begin position="47"/>
        <end position="96"/>
    </location>
</feature>
<evidence type="ECO:0000256" key="1">
    <source>
        <dbReference type="ARBA" id="ARBA00004340"/>
    </source>
</evidence>
<keyword evidence="4" id="KW-0964">Secreted</keyword>
<gene>
    <name evidence="10" type="ORF">PC110_g18047</name>
    <name evidence="9" type="ORF">PC129_g10307</name>
</gene>